<accession>A0A6B2NVU9</accession>
<dbReference type="InterPro" id="IPR002622">
    <property type="entry name" value="Transposase_14"/>
</dbReference>
<reference evidence="3" key="1">
    <citation type="submission" date="2020-02" db="EMBL/GenBank/DDBJ databases">
        <title>Delineation of the pyrene-degrading pathway in Roseobacter clade bacteria by genomic analysis.</title>
        <authorList>
            <person name="Zhou H."/>
            <person name="Wang H."/>
        </authorList>
    </citation>
    <scope>NUCLEOTIDE SEQUENCE</scope>
    <source>
        <strain evidence="3">PrR005</strain>
    </source>
</reference>
<dbReference type="AlphaFoldDB" id="A0A6B2NVU9"/>
<evidence type="ECO:0000259" key="2">
    <source>
        <dbReference type="Pfam" id="PF13358"/>
    </source>
</evidence>
<evidence type="ECO:0000259" key="1">
    <source>
        <dbReference type="Pfam" id="PF01710"/>
    </source>
</evidence>
<dbReference type="InterPro" id="IPR038717">
    <property type="entry name" value="Tc1-like_DDE_dom"/>
</dbReference>
<dbReference type="Pfam" id="PF01710">
    <property type="entry name" value="HTH_Tnp_IS630"/>
    <property type="match status" value="1"/>
</dbReference>
<dbReference type="SUPFAM" id="SSF46689">
    <property type="entry name" value="Homeodomain-like"/>
    <property type="match status" value="1"/>
</dbReference>
<evidence type="ECO:0000313" key="3">
    <source>
        <dbReference type="EMBL" id="NDW46544.1"/>
    </source>
</evidence>
<comment type="caution">
    <text evidence="3">The sequence shown here is derived from an EMBL/GenBank/DDBJ whole genome shotgun (WGS) entry which is preliminary data.</text>
</comment>
<organism evidence="3">
    <name type="scientific">Ruegeria sp. PrR005</name>
    <dbReference type="NCBI Taxonomy" id="2706882"/>
    <lineage>
        <taxon>Bacteria</taxon>
        <taxon>Pseudomonadati</taxon>
        <taxon>Pseudomonadota</taxon>
        <taxon>Alphaproteobacteria</taxon>
        <taxon>Rhodobacterales</taxon>
        <taxon>Roseobacteraceae</taxon>
        <taxon>Ruegeria</taxon>
    </lineage>
</organism>
<gene>
    <name evidence="3" type="ORF">G0P99_16450</name>
</gene>
<dbReference type="InterPro" id="IPR036397">
    <property type="entry name" value="RNaseH_sf"/>
</dbReference>
<dbReference type="InterPro" id="IPR047655">
    <property type="entry name" value="Transpos_IS630-like"/>
</dbReference>
<dbReference type="EMBL" id="JAAGOX010000032">
    <property type="protein sequence ID" value="NDW46544.1"/>
    <property type="molecule type" value="Genomic_DNA"/>
</dbReference>
<dbReference type="PANTHER" id="PTHR46564">
    <property type="entry name" value="TRANSPOSASE"/>
    <property type="match status" value="1"/>
</dbReference>
<sequence length="319" mass="35355">MGKPYSLDLRERICAYVAKGNSARSAGRLFGVSAATAVRFAAEHRDHGTALPKLQGRPAGQFGKLAPHREFLLEIVQAEPDITLKELAAALAETHGADVQLSSLHRALERAGLSYKKGLIAAERDRPALRHARHDWIMRRQPRMRQQPHRLVFIDETAVKTNLTRLRGRAPVGERLYGTAPFGKWGTQTFIAGLTQDALIEPWVIKGAMNGPAFDTYIETQLAPALDPGTVVILDNLSTHKSQRAAEAQRKSGCWFLFLPAYSPDLNPIEMAFSKLKAHLRRIGARTFDALFEALGDICDMFNPDECWNFLKAAGYASD</sequence>
<dbReference type="Gene3D" id="3.30.420.10">
    <property type="entry name" value="Ribonuclease H-like superfamily/Ribonuclease H"/>
    <property type="match status" value="1"/>
</dbReference>
<dbReference type="GO" id="GO:0003676">
    <property type="term" value="F:nucleic acid binding"/>
    <property type="evidence" value="ECO:0007669"/>
    <property type="project" value="InterPro"/>
</dbReference>
<dbReference type="PANTHER" id="PTHR46564:SF1">
    <property type="entry name" value="TRANSPOSASE"/>
    <property type="match status" value="1"/>
</dbReference>
<dbReference type="RefSeq" id="WP_164131563.1">
    <property type="nucleotide sequence ID" value="NZ_JAAGOX010000032.1"/>
</dbReference>
<feature type="domain" description="Tc1-like transposase DDE" evidence="2">
    <location>
        <begin position="150"/>
        <end position="287"/>
    </location>
</feature>
<dbReference type="InterPro" id="IPR009057">
    <property type="entry name" value="Homeodomain-like_sf"/>
</dbReference>
<dbReference type="Pfam" id="PF13358">
    <property type="entry name" value="DDE_3"/>
    <property type="match status" value="1"/>
</dbReference>
<name>A0A6B2NVU9_9RHOB</name>
<protein>
    <submittedName>
        <fullName evidence="3">IS630 family transposase</fullName>
    </submittedName>
</protein>
<feature type="domain" description="Transposase Synechocystis PCC 6803" evidence="1">
    <location>
        <begin position="5"/>
        <end position="126"/>
    </location>
</feature>
<proteinExistence type="predicted"/>
<dbReference type="NCBIfam" id="NF033545">
    <property type="entry name" value="transpos_IS630"/>
    <property type="match status" value="1"/>
</dbReference>